<evidence type="ECO:0000259" key="1">
    <source>
        <dbReference type="Pfam" id="PF14529"/>
    </source>
</evidence>
<dbReference type="Proteomes" id="UP000711488">
    <property type="component" value="Unassembled WGS sequence"/>
</dbReference>
<dbReference type="AlphaFoldDB" id="A0A6A0H5F3"/>
<dbReference type="PANTHER" id="PTHR36688">
    <property type="entry name" value="ENDO/EXONUCLEASE/PHOSPHATASE DOMAIN-CONTAINING PROTEIN"/>
    <property type="match status" value="1"/>
</dbReference>
<sequence>MGDFNTHNPAWFSATQDDRAAARGAALINQIDSSLFILLNQDTPTRLPSQGAPLSPDLTLISPHLALDAVWTPLARLNFDHLPFSISLDSLNPLNNRTTRTYINFRQADWDGYTANTEAAFSAAAPPSSCSQGEILFRRILTLAARRHVASRCRRDFIPNLPPSAIPLIQERDRARALDSNHPSLPDLNNNISAAISTHSRTTWNKKVQSTNLQRNPAKF</sequence>
<feature type="domain" description="Endonuclease/exonuclease/phosphatase" evidence="1">
    <location>
        <begin position="1"/>
        <end position="83"/>
    </location>
</feature>
<gene>
    <name evidence="2" type="ORF">HAZT_HAZT001911</name>
</gene>
<organism evidence="2">
    <name type="scientific">Hyalella azteca</name>
    <name type="common">Amphipod</name>
    <dbReference type="NCBI Taxonomy" id="294128"/>
    <lineage>
        <taxon>Eukaryota</taxon>
        <taxon>Metazoa</taxon>
        <taxon>Ecdysozoa</taxon>
        <taxon>Arthropoda</taxon>
        <taxon>Crustacea</taxon>
        <taxon>Multicrustacea</taxon>
        <taxon>Malacostraca</taxon>
        <taxon>Eumalacostraca</taxon>
        <taxon>Peracarida</taxon>
        <taxon>Amphipoda</taxon>
        <taxon>Senticaudata</taxon>
        <taxon>Talitrida</taxon>
        <taxon>Talitroidea</taxon>
        <taxon>Hyalellidae</taxon>
        <taxon>Hyalella</taxon>
    </lineage>
</organism>
<dbReference type="Pfam" id="PF14529">
    <property type="entry name" value="Exo_endo_phos_2"/>
    <property type="match status" value="1"/>
</dbReference>
<dbReference type="InterPro" id="IPR052560">
    <property type="entry name" value="RdDP_mobile_element"/>
</dbReference>
<reference evidence="2" key="3">
    <citation type="submission" date="2019-06" db="EMBL/GenBank/DDBJ databases">
        <authorList>
            <person name="Poynton C."/>
            <person name="Hasenbein S."/>
            <person name="Benoit J.B."/>
            <person name="Sepulveda M.S."/>
            <person name="Poelchau M.F."/>
            <person name="Murali S.C."/>
            <person name="Chen S."/>
            <person name="Glastad K.M."/>
            <person name="Werren J.H."/>
            <person name="Vineis J.H."/>
            <person name="Bowen J.L."/>
            <person name="Friedrich M."/>
            <person name="Jones J."/>
            <person name="Robertson H.M."/>
            <person name="Feyereisen R."/>
            <person name="Mechler-Hickson A."/>
            <person name="Mathers N."/>
            <person name="Lee C.E."/>
            <person name="Colbourne J.K."/>
            <person name="Biales A."/>
            <person name="Johnston J.S."/>
            <person name="Wellborn G.A."/>
            <person name="Rosendale A.J."/>
            <person name="Cridge A.G."/>
            <person name="Munoz-Torres M.C."/>
            <person name="Bain P.A."/>
            <person name="Manny A.R."/>
            <person name="Major K.M."/>
            <person name="Lambert F.N."/>
            <person name="Vulpe C.D."/>
            <person name="Tuck P."/>
            <person name="Blalock B.J."/>
            <person name="Lin Y.-Y."/>
            <person name="Smith M.E."/>
            <person name="Ochoa-Acuna H."/>
            <person name="Chen M.-J.M."/>
            <person name="Childers C.P."/>
            <person name="Qu J."/>
            <person name="Dugan S."/>
            <person name="Lee S.L."/>
            <person name="Chao H."/>
            <person name="Dinh H."/>
            <person name="Han Y."/>
            <person name="Doddapaneni H."/>
            <person name="Worley K.C."/>
            <person name="Muzny D.M."/>
            <person name="Gibbs R.A."/>
            <person name="Richards S."/>
        </authorList>
    </citation>
    <scope>NUCLEOTIDE SEQUENCE</scope>
    <source>
        <strain evidence="2">HAZT.00-mixed</strain>
        <tissue evidence="2">Whole organism</tissue>
    </source>
</reference>
<proteinExistence type="predicted"/>
<protein>
    <recommendedName>
        <fullName evidence="1">Endonuclease/exonuclease/phosphatase domain-containing protein</fullName>
    </recommendedName>
</protein>
<dbReference type="EMBL" id="JQDR03006398">
    <property type="protein sequence ID" value="KAA0200318.1"/>
    <property type="molecule type" value="Genomic_DNA"/>
</dbReference>
<dbReference type="Gene3D" id="3.60.10.10">
    <property type="entry name" value="Endonuclease/exonuclease/phosphatase"/>
    <property type="match status" value="1"/>
</dbReference>
<reference evidence="2" key="2">
    <citation type="journal article" date="2018" name="Environ. Sci. Technol.">
        <title>The Toxicogenome of Hyalella azteca: A Model for Sediment Ecotoxicology and Evolutionary Toxicology.</title>
        <authorList>
            <person name="Poynton H.C."/>
            <person name="Hasenbein S."/>
            <person name="Benoit J.B."/>
            <person name="Sepulveda M.S."/>
            <person name="Poelchau M.F."/>
            <person name="Hughes D.S.T."/>
            <person name="Murali S.C."/>
            <person name="Chen S."/>
            <person name="Glastad K.M."/>
            <person name="Goodisman M.A.D."/>
            <person name="Werren J.H."/>
            <person name="Vineis J.H."/>
            <person name="Bowen J.L."/>
            <person name="Friedrich M."/>
            <person name="Jones J."/>
            <person name="Robertson H.M."/>
            <person name="Feyereisen R."/>
            <person name="Mechler-Hickson A."/>
            <person name="Mathers N."/>
            <person name="Lee C.E."/>
            <person name="Colbourne J.K."/>
            <person name="Biales A."/>
            <person name="Johnston J.S."/>
            <person name="Wellborn G.A."/>
            <person name="Rosendale A.J."/>
            <person name="Cridge A.G."/>
            <person name="Munoz-Torres M.C."/>
            <person name="Bain P.A."/>
            <person name="Manny A.R."/>
            <person name="Major K.M."/>
            <person name="Lambert F.N."/>
            <person name="Vulpe C.D."/>
            <person name="Tuck P."/>
            <person name="Blalock B.J."/>
            <person name="Lin Y.Y."/>
            <person name="Smith M.E."/>
            <person name="Ochoa-Acuna H."/>
            <person name="Chen M.M."/>
            <person name="Childers C.P."/>
            <person name="Qu J."/>
            <person name="Dugan S."/>
            <person name="Lee S.L."/>
            <person name="Chao H."/>
            <person name="Dinh H."/>
            <person name="Han Y."/>
            <person name="Doddapaneni H."/>
            <person name="Worley K.C."/>
            <person name="Muzny D.M."/>
            <person name="Gibbs R.A."/>
            <person name="Richards S."/>
        </authorList>
    </citation>
    <scope>NUCLEOTIDE SEQUENCE</scope>
    <source>
        <strain evidence="2">HAZT.00-mixed</strain>
        <tissue evidence="2">Whole organism</tissue>
    </source>
</reference>
<dbReference type="InterPro" id="IPR036691">
    <property type="entry name" value="Endo/exonu/phosph_ase_sf"/>
</dbReference>
<dbReference type="InterPro" id="IPR005135">
    <property type="entry name" value="Endo/exonuclease/phosphatase"/>
</dbReference>
<comment type="caution">
    <text evidence="2">The sequence shown here is derived from an EMBL/GenBank/DDBJ whole genome shotgun (WGS) entry which is preliminary data.</text>
</comment>
<dbReference type="GO" id="GO:0003824">
    <property type="term" value="F:catalytic activity"/>
    <property type="evidence" value="ECO:0007669"/>
    <property type="project" value="InterPro"/>
</dbReference>
<dbReference type="PANTHER" id="PTHR36688:SF2">
    <property type="entry name" value="ENDONUCLEASE_EXONUCLEASE_PHOSPHATASE DOMAIN-CONTAINING PROTEIN"/>
    <property type="match status" value="1"/>
</dbReference>
<dbReference type="SUPFAM" id="SSF56219">
    <property type="entry name" value="DNase I-like"/>
    <property type="match status" value="1"/>
</dbReference>
<dbReference type="OrthoDB" id="10065625at2759"/>
<evidence type="ECO:0000313" key="2">
    <source>
        <dbReference type="EMBL" id="KAA0200318.1"/>
    </source>
</evidence>
<name>A0A6A0H5F3_HYAAZ</name>
<reference evidence="2" key="1">
    <citation type="submission" date="2014-08" db="EMBL/GenBank/DDBJ databases">
        <authorList>
            <person name="Murali S."/>
            <person name="Richards S."/>
            <person name="Bandaranaike D."/>
            <person name="Bellair M."/>
            <person name="Blankenburg K."/>
            <person name="Chao H."/>
            <person name="Dinh H."/>
            <person name="Doddapaneni H."/>
            <person name="Dugan-Rocha S."/>
            <person name="Elkadiri S."/>
            <person name="Gnanaolivu R."/>
            <person name="Hughes D."/>
            <person name="Lee S."/>
            <person name="Li M."/>
            <person name="Ming W."/>
            <person name="Munidasa M."/>
            <person name="Muniz J."/>
            <person name="Nguyen L."/>
            <person name="Osuji N."/>
            <person name="Pu L.-L."/>
            <person name="Puazo M."/>
            <person name="Skinner E."/>
            <person name="Qu C."/>
            <person name="Quiroz J."/>
            <person name="Raj R."/>
            <person name="Weissenberger G."/>
            <person name="Xin Y."/>
            <person name="Zou X."/>
            <person name="Han Y."/>
            <person name="Worley K."/>
            <person name="Muzny D."/>
            <person name="Gibbs R."/>
        </authorList>
    </citation>
    <scope>NUCLEOTIDE SEQUENCE</scope>
    <source>
        <strain evidence="2">HAZT.00-mixed</strain>
        <tissue evidence="2">Whole organism</tissue>
    </source>
</reference>
<accession>A0A6A0H5F3</accession>